<evidence type="ECO:0000313" key="3">
    <source>
        <dbReference type="EMBL" id="SHG14369.1"/>
    </source>
</evidence>
<dbReference type="Pfam" id="PF00072">
    <property type="entry name" value="Response_reg"/>
    <property type="match status" value="1"/>
</dbReference>
<reference evidence="3 4" key="1">
    <citation type="submission" date="2016-11" db="EMBL/GenBank/DDBJ databases">
        <authorList>
            <person name="Jaros S."/>
            <person name="Januszkiewicz K."/>
            <person name="Wedrychowicz H."/>
        </authorList>
    </citation>
    <scope>NUCLEOTIDE SEQUENCE [LARGE SCALE GENOMIC DNA]</scope>
    <source>
        <strain evidence="3 4">DSM 26897</strain>
    </source>
</reference>
<dbReference type="AlphaFoldDB" id="A0A1M5HEF6"/>
<keyword evidence="1" id="KW-0597">Phosphoprotein</keyword>
<feature type="domain" description="Response regulatory" evidence="2">
    <location>
        <begin position="8"/>
        <end position="130"/>
    </location>
</feature>
<dbReference type="RefSeq" id="WP_073047103.1">
    <property type="nucleotide sequence ID" value="NZ_FQUO01000019.1"/>
</dbReference>
<dbReference type="Proteomes" id="UP000184368">
    <property type="component" value="Unassembled WGS sequence"/>
</dbReference>
<dbReference type="InterPro" id="IPR011006">
    <property type="entry name" value="CheY-like_superfamily"/>
</dbReference>
<dbReference type="PROSITE" id="PS50110">
    <property type="entry name" value="RESPONSE_REGULATORY"/>
    <property type="match status" value="1"/>
</dbReference>
<evidence type="ECO:0000313" key="4">
    <source>
        <dbReference type="Proteomes" id="UP000184368"/>
    </source>
</evidence>
<dbReference type="InterPro" id="IPR001789">
    <property type="entry name" value="Sig_transdc_resp-reg_receiver"/>
</dbReference>
<feature type="modified residue" description="4-aspartylphosphate" evidence="1">
    <location>
        <position position="63"/>
    </location>
</feature>
<accession>A0A1M5HEF6</accession>
<dbReference type="PANTHER" id="PTHR44520:SF1">
    <property type="entry name" value="TWO-COMPONENT SYSTEM REGULATORY PROTEIN"/>
    <property type="match status" value="1"/>
</dbReference>
<gene>
    <name evidence="3" type="ORF">SAMN05444008_11925</name>
</gene>
<dbReference type="SMART" id="SM00448">
    <property type="entry name" value="REC"/>
    <property type="match status" value="1"/>
</dbReference>
<dbReference type="GO" id="GO:0000160">
    <property type="term" value="P:phosphorelay signal transduction system"/>
    <property type="evidence" value="ECO:0007669"/>
    <property type="project" value="InterPro"/>
</dbReference>
<dbReference type="Gene3D" id="3.40.50.2300">
    <property type="match status" value="1"/>
</dbReference>
<evidence type="ECO:0000259" key="2">
    <source>
        <dbReference type="PROSITE" id="PS50110"/>
    </source>
</evidence>
<proteinExistence type="predicted"/>
<dbReference type="EMBL" id="FQUO01000019">
    <property type="protein sequence ID" value="SHG14369.1"/>
    <property type="molecule type" value="Genomic_DNA"/>
</dbReference>
<dbReference type="PANTHER" id="PTHR44520">
    <property type="entry name" value="RESPONSE REGULATOR RCP1-RELATED"/>
    <property type="match status" value="1"/>
</dbReference>
<keyword evidence="4" id="KW-1185">Reference proteome</keyword>
<name>A0A1M5HEF6_9BACT</name>
<organism evidence="3 4">
    <name type="scientific">Cnuella takakiae</name>
    <dbReference type="NCBI Taxonomy" id="1302690"/>
    <lineage>
        <taxon>Bacteria</taxon>
        <taxon>Pseudomonadati</taxon>
        <taxon>Bacteroidota</taxon>
        <taxon>Chitinophagia</taxon>
        <taxon>Chitinophagales</taxon>
        <taxon>Chitinophagaceae</taxon>
        <taxon>Cnuella</taxon>
    </lineage>
</organism>
<dbReference type="InterPro" id="IPR052893">
    <property type="entry name" value="TCS_response_regulator"/>
</dbReference>
<dbReference type="OrthoDB" id="663690at2"/>
<dbReference type="SUPFAM" id="SSF52172">
    <property type="entry name" value="CheY-like"/>
    <property type="match status" value="1"/>
</dbReference>
<dbReference type="STRING" id="1302690.BUE76_13825"/>
<protein>
    <submittedName>
        <fullName evidence="3">Two-component system, chemotaxis family, response regulator CheY</fullName>
    </submittedName>
</protein>
<evidence type="ECO:0000256" key="1">
    <source>
        <dbReference type="PROSITE-ProRule" id="PRU00169"/>
    </source>
</evidence>
<sequence length="135" mass="14935">MTGFSGRYVLLAEDDIDDQEFLIEALHELDPELNVHVADSGEKAIEYLSSVTVTSFPSLIILDYNLPKINGQQILSYLKNDERYDGVTKLVWSTSNAPHYVQCCLQEGAKAYLVKPTDLGGIKKVAATMLAYCSS</sequence>